<feature type="non-terminal residue" evidence="1">
    <location>
        <position position="45"/>
    </location>
</feature>
<protein>
    <submittedName>
        <fullName evidence="1">Uncharacterized protein</fullName>
    </submittedName>
</protein>
<sequence length="45" mass="5889">MSWLQQTDEEQRQDEEEMLSDWDNWISREPAWWRIQEHRKWLEEQ</sequence>
<evidence type="ECO:0000313" key="1">
    <source>
        <dbReference type="EMBL" id="KKK71920.1"/>
    </source>
</evidence>
<comment type="caution">
    <text evidence="1">The sequence shown here is derived from an EMBL/GenBank/DDBJ whole genome shotgun (WGS) entry which is preliminary data.</text>
</comment>
<gene>
    <name evidence="1" type="ORF">LCGC14_2909110</name>
</gene>
<accession>A0A0F8YE17</accession>
<name>A0A0F8YE17_9ZZZZ</name>
<reference evidence="1" key="1">
    <citation type="journal article" date="2015" name="Nature">
        <title>Complex archaea that bridge the gap between prokaryotes and eukaryotes.</title>
        <authorList>
            <person name="Spang A."/>
            <person name="Saw J.H."/>
            <person name="Jorgensen S.L."/>
            <person name="Zaremba-Niedzwiedzka K."/>
            <person name="Martijn J."/>
            <person name="Lind A.E."/>
            <person name="van Eijk R."/>
            <person name="Schleper C."/>
            <person name="Guy L."/>
            <person name="Ettema T.J."/>
        </authorList>
    </citation>
    <scope>NUCLEOTIDE SEQUENCE</scope>
</reference>
<organism evidence="1">
    <name type="scientific">marine sediment metagenome</name>
    <dbReference type="NCBI Taxonomy" id="412755"/>
    <lineage>
        <taxon>unclassified sequences</taxon>
        <taxon>metagenomes</taxon>
        <taxon>ecological metagenomes</taxon>
    </lineage>
</organism>
<dbReference type="AlphaFoldDB" id="A0A0F8YE17"/>
<dbReference type="EMBL" id="LAZR01057516">
    <property type="protein sequence ID" value="KKK71920.1"/>
    <property type="molecule type" value="Genomic_DNA"/>
</dbReference>
<proteinExistence type="predicted"/>